<evidence type="ECO:0000313" key="3">
    <source>
        <dbReference type="Proteomes" id="UP000000271"/>
    </source>
</evidence>
<dbReference type="EMBL" id="CP001791">
    <property type="protein sequence ID" value="ADI00509.1"/>
    <property type="molecule type" value="Genomic_DNA"/>
</dbReference>
<evidence type="ECO:0000313" key="2">
    <source>
        <dbReference type="EMBL" id="ADI00509.1"/>
    </source>
</evidence>
<feature type="compositionally biased region" description="Basic and acidic residues" evidence="1">
    <location>
        <begin position="36"/>
        <end position="48"/>
    </location>
</feature>
<sequence length="109" mass="11820">MSQMKKALVVAEDLERVAGSIRDLVAALHSNPEPVKPTETKAEEKVKSDSQPTLEELRALLRTLAEQGKTADVKALIQTFGVERLTDVPKDQYAALHTQAKALAAKGDV</sequence>
<name>D6Y007_BACIE</name>
<feature type="region of interest" description="Disordered" evidence="1">
    <location>
        <begin position="29"/>
        <end position="52"/>
    </location>
</feature>
<proteinExistence type="predicted"/>
<gene>
    <name evidence="2" type="ordered locus">Bsel_3027</name>
</gene>
<reference evidence="2" key="1">
    <citation type="submission" date="2009-10" db="EMBL/GenBank/DDBJ databases">
        <title>Complete sequence of Bacillus selenitireducens MLS10.</title>
        <authorList>
            <consortium name="US DOE Joint Genome Institute"/>
            <person name="Lucas S."/>
            <person name="Copeland A."/>
            <person name="Lapidus A."/>
            <person name="Glavina del Rio T."/>
            <person name="Dalin E."/>
            <person name="Tice H."/>
            <person name="Bruce D."/>
            <person name="Goodwin L."/>
            <person name="Pitluck S."/>
            <person name="Sims D."/>
            <person name="Brettin T."/>
            <person name="Detter J.C."/>
            <person name="Han C."/>
            <person name="Larimer F."/>
            <person name="Land M."/>
            <person name="Hauser L."/>
            <person name="Kyrpides N."/>
            <person name="Ovchinnikova G."/>
            <person name="Stolz J."/>
        </authorList>
    </citation>
    <scope>NUCLEOTIDE SEQUENCE [LARGE SCALE GENOMIC DNA]</scope>
    <source>
        <strain evidence="2">MLS10</strain>
    </source>
</reference>
<dbReference type="HOGENOM" id="CLU_138436_3_0_9"/>
<organism evidence="2 3">
    <name type="scientific">Bacillus selenitireducens (strain ATCC 700615 / DSM 15326 / MLS10)</name>
    <dbReference type="NCBI Taxonomy" id="439292"/>
    <lineage>
        <taxon>Bacteria</taxon>
        <taxon>Bacillati</taxon>
        <taxon>Bacillota</taxon>
        <taxon>Bacilli</taxon>
        <taxon>Bacillales</taxon>
        <taxon>Bacillaceae</taxon>
        <taxon>Salisediminibacterium</taxon>
    </lineage>
</organism>
<dbReference type="AlphaFoldDB" id="D6Y007"/>
<dbReference type="OrthoDB" id="1667378at2"/>
<keyword evidence="3" id="KW-1185">Reference proteome</keyword>
<dbReference type="STRING" id="439292.Bsel_3027"/>
<dbReference type="RefSeq" id="WP_013173914.1">
    <property type="nucleotide sequence ID" value="NC_014219.1"/>
</dbReference>
<evidence type="ECO:0008006" key="4">
    <source>
        <dbReference type="Google" id="ProtNLM"/>
    </source>
</evidence>
<dbReference type="KEGG" id="bse:Bsel_3027"/>
<dbReference type="Proteomes" id="UP000000271">
    <property type="component" value="Chromosome"/>
</dbReference>
<accession>D6Y007</accession>
<evidence type="ECO:0000256" key="1">
    <source>
        <dbReference type="SAM" id="MobiDB-lite"/>
    </source>
</evidence>
<protein>
    <recommendedName>
        <fullName evidence="4">rRNA biogenesis protein rrp5</fullName>
    </recommendedName>
</protein>